<feature type="compositionally biased region" description="Basic and acidic residues" evidence="1">
    <location>
        <begin position="85"/>
        <end position="99"/>
    </location>
</feature>
<evidence type="ECO:0000313" key="3">
    <source>
        <dbReference type="Proteomes" id="UP000604273"/>
    </source>
</evidence>
<feature type="region of interest" description="Disordered" evidence="1">
    <location>
        <begin position="1"/>
        <end position="105"/>
    </location>
</feature>
<name>A0A8H4T7C2_9HYPO</name>
<proteinExistence type="predicted"/>
<dbReference type="AlphaFoldDB" id="A0A8H4T7C2"/>
<dbReference type="EMBL" id="JABFAI010000152">
    <property type="protein sequence ID" value="KAF4952648.1"/>
    <property type="molecule type" value="Genomic_DNA"/>
</dbReference>
<organism evidence="2 3">
    <name type="scientific">Fusarium gaditjirri</name>
    <dbReference type="NCBI Taxonomy" id="282569"/>
    <lineage>
        <taxon>Eukaryota</taxon>
        <taxon>Fungi</taxon>
        <taxon>Dikarya</taxon>
        <taxon>Ascomycota</taxon>
        <taxon>Pezizomycotina</taxon>
        <taxon>Sordariomycetes</taxon>
        <taxon>Hypocreomycetidae</taxon>
        <taxon>Hypocreales</taxon>
        <taxon>Nectriaceae</taxon>
        <taxon>Fusarium</taxon>
        <taxon>Fusarium nisikadoi species complex</taxon>
    </lineage>
</organism>
<keyword evidence="3" id="KW-1185">Reference proteome</keyword>
<gene>
    <name evidence="2" type="ORF">FGADI_6538</name>
</gene>
<evidence type="ECO:0000313" key="2">
    <source>
        <dbReference type="EMBL" id="KAF4952648.1"/>
    </source>
</evidence>
<feature type="compositionally biased region" description="Polar residues" evidence="1">
    <location>
        <begin position="41"/>
        <end position="71"/>
    </location>
</feature>
<dbReference type="OrthoDB" id="10346347at2759"/>
<protein>
    <submittedName>
        <fullName evidence="2">Uncharacterized protein</fullName>
    </submittedName>
</protein>
<accession>A0A8H4T7C2</accession>
<dbReference type="Proteomes" id="UP000604273">
    <property type="component" value="Unassembled WGS sequence"/>
</dbReference>
<comment type="caution">
    <text evidence="2">The sequence shown here is derived from an EMBL/GenBank/DDBJ whole genome shotgun (WGS) entry which is preliminary data.</text>
</comment>
<reference evidence="2" key="2">
    <citation type="submission" date="2020-05" db="EMBL/GenBank/DDBJ databases">
        <authorList>
            <person name="Kim H.-S."/>
            <person name="Proctor R.H."/>
            <person name="Brown D.W."/>
        </authorList>
    </citation>
    <scope>NUCLEOTIDE SEQUENCE</scope>
    <source>
        <strain evidence="2">NRRL 45417</strain>
    </source>
</reference>
<sequence>MEGNHYTKGSDNCEESAPVSHCSQPRLESDEEFREAKEHMQGQTSRFTQSSQPAQDTDNPKRATSSPNTGVFMTLERVTPQPVIDSHRKPTVREGDLVKKKSLNG</sequence>
<evidence type="ECO:0000256" key="1">
    <source>
        <dbReference type="SAM" id="MobiDB-lite"/>
    </source>
</evidence>
<reference evidence="2" key="1">
    <citation type="journal article" date="2020" name="BMC Genomics">
        <title>Correction to: Identification and distribution of gene clusters required for synthesis of sphingolipid metabolism inhibitors in diverse species of the filamentous fungus Fusarium.</title>
        <authorList>
            <person name="Kim H.S."/>
            <person name="Lohmar J.M."/>
            <person name="Busman M."/>
            <person name="Brown D.W."/>
            <person name="Naumann T.A."/>
            <person name="Divon H.H."/>
            <person name="Lysoe E."/>
            <person name="Uhlig S."/>
            <person name="Proctor R.H."/>
        </authorList>
    </citation>
    <scope>NUCLEOTIDE SEQUENCE</scope>
    <source>
        <strain evidence="2">NRRL 45417</strain>
    </source>
</reference>